<reference evidence="3" key="2">
    <citation type="submission" date="2019-10" db="EMBL/GenBank/DDBJ databases">
        <authorList>
            <consortium name="NCBI Genome Project"/>
        </authorList>
    </citation>
    <scope>NUCLEOTIDE SEQUENCE</scope>
    <source>
        <strain evidence="3">NI907</strain>
    </source>
</reference>
<feature type="non-terminal residue" evidence="3">
    <location>
        <position position="1"/>
    </location>
</feature>
<organism evidence="2 3">
    <name type="scientific">Pyricularia grisea</name>
    <name type="common">Crabgrass-specific blast fungus</name>
    <name type="synonym">Magnaporthe grisea</name>
    <dbReference type="NCBI Taxonomy" id="148305"/>
    <lineage>
        <taxon>Eukaryota</taxon>
        <taxon>Fungi</taxon>
        <taxon>Dikarya</taxon>
        <taxon>Ascomycota</taxon>
        <taxon>Pezizomycotina</taxon>
        <taxon>Sordariomycetes</taxon>
        <taxon>Sordariomycetidae</taxon>
        <taxon>Magnaporthales</taxon>
        <taxon>Pyriculariaceae</taxon>
        <taxon>Pyricularia</taxon>
    </lineage>
</organism>
<reference evidence="3" key="3">
    <citation type="submission" date="2025-08" db="UniProtKB">
        <authorList>
            <consortium name="RefSeq"/>
        </authorList>
    </citation>
    <scope>IDENTIFICATION</scope>
    <source>
        <strain evidence="3">NI907</strain>
    </source>
</reference>
<evidence type="ECO:0000313" key="2">
    <source>
        <dbReference type="Proteomes" id="UP000515153"/>
    </source>
</evidence>
<proteinExistence type="predicted"/>
<gene>
    <name evidence="3" type="ORF">PgNI_10226</name>
</gene>
<dbReference type="AlphaFoldDB" id="A0A6P8AZM2"/>
<dbReference type="GeneID" id="41965108"/>
<protein>
    <submittedName>
        <fullName evidence="3">Uncharacterized protein</fullName>
    </submittedName>
</protein>
<feature type="compositionally biased region" description="Polar residues" evidence="1">
    <location>
        <begin position="10"/>
        <end position="20"/>
    </location>
</feature>
<sequence>WTAAIYEPTNLRTSPDQNGSATDQTLAAGIILNSVDFLFSARHNFAEYSSDTKEGVGARPWRS</sequence>
<dbReference type="KEGG" id="pgri:PgNI_10226"/>
<dbReference type="Proteomes" id="UP000515153">
    <property type="component" value="Chromosome VII"/>
</dbReference>
<name>A0A6P8AZM2_PYRGI</name>
<keyword evidence="2" id="KW-1185">Reference proteome</keyword>
<reference evidence="2 3" key="1">
    <citation type="journal article" date="2019" name="Mol. Biol. Evol.">
        <title>Blast fungal genomes show frequent chromosomal changes, gene gains and losses, and effector gene turnover.</title>
        <authorList>
            <person name="Gomez Luciano L.B."/>
            <person name="Jason Tsai I."/>
            <person name="Chuma I."/>
            <person name="Tosa Y."/>
            <person name="Chen Y.H."/>
            <person name="Li J.Y."/>
            <person name="Li M.Y."/>
            <person name="Jade Lu M.Y."/>
            <person name="Nakayashiki H."/>
            <person name="Li W.H."/>
        </authorList>
    </citation>
    <scope>NUCLEOTIDE SEQUENCE [LARGE SCALE GENOMIC DNA]</scope>
    <source>
        <strain evidence="2 3">NI907</strain>
    </source>
</reference>
<accession>A0A6P8AZM2</accession>
<evidence type="ECO:0000256" key="1">
    <source>
        <dbReference type="SAM" id="MobiDB-lite"/>
    </source>
</evidence>
<dbReference type="RefSeq" id="XP_030980358.1">
    <property type="nucleotide sequence ID" value="XM_031130200.1"/>
</dbReference>
<evidence type="ECO:0000313" key="3">
    <source>
        <dbReference type="RefSeq" id="XP_030980358.1"/>
    </source>
</evidence>
<feature type="region of interest" description="Disordered" evidence="1">
    <location>
        <begin position="1"/>
        <end position="20"/>
    </location>
</feature>